<dbReference type="InterPro" id="IPR001965">
    <property type="entry name" value="Znf_PHD"/>
</dbReference>
<reference evidence="7 8" key="1">
    <citation type="submission" date="2020-09" db="EMBL/GenBank/DDBJ databases">
        <title>De no assembly of potato wild relative species, Solanum commersonii.</title>
        <authorList>
            <person name="Cho K."/>
        </authorList>
    </citation>
    <scope>NUCLEOTIDE SEQUENCE [LARGE SCALE GENOMIC DNA]</scope>
    <source>
        <strain evidence="7">LZ3.2</strain>
        <tissue evidence="7">Leaf</tissue>
    </source>
</reference>
<gene>
    <name evidence="7" type="ORF">H5410_012558</name>
</gene>
<dbReference type="InterPro" id="IPR046349">
    <property type="entry name" value="C1-like_sf"/>
</dbReference>
<proteinExistence type="predicted"/>
<feature type="domain" description="Zinc finger PHD-type" evidence="6">
    <location>
        <begin position="95"/>
        <end position="158"/>
    </location>
</feature>
<dbReference type="Pfam" id="PF03107">
    <property type="entry name" value="C1_2"/>
    <property type="match status" value="6"/>
</dbReference>
<evidence type="ECO:0000256" key="5">
    <source>
        <dbReference type="SAM" id="MobiDB-lite"/>
    </source>
</evidence>
<evidence type="ECO:0000256" key="1">
    <source>
        <dbReference type="ARBA" id="ARBA00022723"/>
    </source>
</evidence>
<feature type="domain" description="Zinc finger PHD-type" evidence="6">
    <location>
        <begin position="413"/>
        <end position="464"/>
    </location>
</feature>
<keyword evidence="2" id="KW-0677">Repeat</keyword>
<dbReference type="SMART" id="SM00249">
    <property type="entry name" value="PHD"/>
    <property type="match status" value="4"/>
</dbReference>
<accession>A0A9J6ASJ3</accession>
<protein>
    <recommendedName>
        <fullName evidence="6">Zinc finger PHD-type domain-containing protein</fullName>
    </recommendedName>
</protein>
<keyword evidence="8" id="KW-1185">Reference proteome</keyword>
<dbReference type="OrthoDB" id="1036688at2759"/>
<evidence type="ECO:0000256" key="2">
    <source>
        <dbReference type="ARBA" id="ARBA00022737"/>
    </source>
</evidence>
<feature type="region of interest" description="Disordered" evidence="5">
    <location>
        <begin position="194"/>
        <end position="221"/>
    </location>
</feature>
<dbReference type="SUPFAM" id="SSF57903">
    <property type="entry name" value="FYVE/PHD zinc finger"/>
    <property type="match status" value="2"/>
</dbReference>
<dbReference type="GO" id="GO:0008270">
    <property type="term" value="F:zinc ion binding"/>
    <property type="evidence" value="ECO:0007669"/>
    <property type="project" value="UniProtKB-KW"/>
</dbReference>
<evidence type="ECO:0000313" key="7">
    <source>
        <dbReference type="EMBL" id="KAG5627340.1"/>
    </source>
</evidence>
<evidence type="ECO:0000256" key="4">
    <source>
        <dbReference type="ARBA" id="ARBA00022833"/>
    </source>
</evidence>
<feature type="domain" description="Zinc finger PHD-type" evidence="6">
    <location>
        <begin position="297"/>
        <end position="360"/>
    </location>
</feature>
<evidence type="ECO:0000256" key="3">
    <source>
        <dbReference type="ARBA" id="ARBA00022771"/>
    </source>
</evidence>
<dbReference type="InterPro" id="IPR011011">
    <property type="entry name" value="Znf_FYVE_PHD"/>
</dbReference>
<comment type="caution">
    <text evidence="7">The sequence shown here is derived from an EMBL/GenBank/DDBJ whole genome shotgun (WGS) entry which is preliminary data.</text>
</comment>
<evidence type="ECO:0000313" key="8">
    <source>
        <dbReference type="Proteomes" id="UP000824120"/>
    </source>
</evidence>
<keyword evidence="3" id="KW-0863">Zinc-finger</keyword>
<dbReference type="InterPro" id="IPR004146">
    <property type="entry name" value="DC1"/>
</dbReference>
<feature type="domain" description="Zinc finger PHD-type" evidence="6">
    <location>
        <begin position="36"/>
        <end position="93"/>
    </location>
</feature>
<keyword evidence="4" id="KW-0862">Zinc</keyword>
<sequence>MGRQNRGTNAGPQDKQHFSHSHILKLIVNPTETVLTCNACEQPNNTSKPFYGCNTCQYFLHENCFNAPRFLNHASHPSHPLTLLPSATYSSCSFTCKACDSAGNGFCFSCACCEFDIHLQCASLSSLILVDKHPHQLELNFDSPYEDKDSEYVCDICSEIMNKENWLYYCGGCDFASHLHCAITSPEVGVFAKQQRPIPNPNPNPNSNPNPYPNPNRNPNARVEMINSANEAEEQIMAAQLRAQIAARGREACLDLVTPRRRYDIMGRLNGGTNAGKQHFSHDHILKLIANPTETLTCNACEQPNNSNKPFYGCNTCQYFLHENCFNAPRFLNHSSHPSHPLTLHHPPYAGGYYICNACGSDGNGFCYNCAACDFDIHLQCASCPSSILVDKHTHQLELHFGSPDEDKDSEYVCDICFVTMNNDNWLYYCAGCDFASHLHCAITNPEVGQRPNPNSNPSRNSHANAAVEMINSVNDDHDRLIAAQIRAQIDARSRRAMLDLI</sequence>
<dbReference type="Proteomes" id="UP000824120">
    <property type="component" value="Chromosome 2"/>
</dbReference>
<organism evidence="7 8">
    <name type="scientific">Solanum commersonii</name>
    <name type="common">Commerson's wild potato</name>
    <name type="synonym">Commerson's nightshade</name>
    <dbReference type="NCBI Taxonomy" id="4109"/>
    <lineage>
        <taxon>Eukaryota</taxon>
        <taxon>Viridiplantae</taxon>
        <taxon>Streptophyta</taxon>
        <taxon>Embryophyta</taxon>
        <taxon>Tracheophyta</taxon>
        <taxon>Spermatophyta</taxon>
        <taxon>Magnoliopsida</taxon>
        <taxon>eudicotyledons</taxon>
        <taxon>Gunneridae</taxon>
        <taxon>Pentapetalae</taxon>
        <taxon>asterids</taxon>
        <taxon>lamiids</taxon>
        <taxon>Solanales</taxon>
        <taxon>Solanaceae</taxon>
        <taxon>Solanoideae</taxon>
        <taxon>Solaneae</taxon>
        <taxon>Solanum</taxon>
    </lineage>
</organism>
<dbReference type="AlphaFoldDB" id="A0A9J6ASJ3"/>
<dbReference type="PANTHER" id="PTHR46288">
    <property type="entry name" value="PHORBOL-ESTER/DAG-TYPE DOMAIN-CONTAINING PROTEIN"/>
    <property type="match status" value="1"/>
</dbReference>
<feature type="compositionally biased region" description="Pro residues" evidence="5">
    <location>
        <begin position="198"/>
        <end position="216"/>
    </location>
</feature>
<name>A0A9J6ASJ3_SOLCO</name>
<evidence type="ECO:0000259" key="6">
    <source>
        <dbReference type="SMART" id="SM00249"/>
    </source>
</evidence>
<keyword evidence="1" id="KW-0479">Metal-binding</keyword>
<dbReference type="SUPFAM" id="SSF57889">
    <property type="entry name" value="Cysteine-rich domain"/>
    <property type="match status" value="2"/>
</dbReference>
<dbReference type="PANTHER" id="PTHR46288:SF38">
    <property type="entry name" value="DC1 DOMAIN-CONTAINING PROTEIN"/>
    <property type="match status" value="1"/>
</dbReference>
<dbReference type="EMBL" id="JACXVP010000002">
    <property type="protein sequence ID" value="KAG5627340.1"/>
    <property type="molecule type" value="Genomic_DNA"/>
</dbReference>